<dbReference type="Gene3D" id="1.20.1720.10">
    <property type="entry name" value="Multidrug resistance protein D"/>
    <property type="match status" value="1"/>
</dbReference>
<dbReference type="PANTHER" id="PTHR23502">
    <property type="entry name" value="MAJOR FACILITATOR SUPERFAMILY"/>
    <property type="match status" value="1"/>
</dbReference>
<comment type="subcellular location">
    <subcellularLocation>
        <location evidence="1">Membrane</location>
        <topology evidence="1">Multi-pass membrane protein</topology>
    </subcellularLocation>
</comment>
<dbReference type="RefSeq" id="XP_025398549.1">
    <property type="nucleotide sequence ID" value="XM_025546705.1"/>
</dbReference>
<evidence type="ECO:0000313" key="8">
    <source>
        <dbReference type="EMBL" id="PWY79329.1"/>
    </source>
</evidence>
<dbReference type="EMBL" id="MSFL01000016">
    <property type="protein sequence ID" value="PWY79329.1"/>
    <property type="molecule type" value="Genomic_DNA"/>
</dbReference>
<dbReference type="InterPro" id="IPR036259">
    <property type="entry name" value="MFS_trans_sf"/>
</dbReference>
<dbReference type="Proteomes" id="UP000247233">
    <property type="component" value="Unassembled WGS sequence"/>
</dbReference>
<dbReference type="SUPFAM" id="SSF103473">
    <property type="entry name" value="MFS general substrate transporter"/>
    <property type="match status" value="1"/>
</dbReference>
<evidence type="ECO:0000256" key="4">
    <source>
        <dbReference type="ARBA" id="ARBA00022989"/>
    </source>
</evidence>
<feature type="transmembrane region" description="Helical" evidence="7">
    <location>
        <begin position="80"/>
        <end position="101"/>
    </location>
</feature>
<sequence length="176" mass="19595">MSSNASAIDVEKKEGREQVVQDQELNGSTKRSQHQDQGHEDRSTPIRESVTVDWDGLDDPENPMDWPTSRKTIQLVLKSWNNFITPLASSMFSPGIAYVMADDGRVPVYHVCNMIFLIFSIACAVAQNLPQLIVFRLLARNGGACPLAIESGTVADMINQKKRAGIMAVCGWRWVF</sequence>
<keyword evidence="5 7" id="KW-0472">Membrane</keyword>
<name>A0A317W0A4_9EURO</name>
<proteinExistence type="inferred from homology"/>
<feature type="compositionally biased region" description="Basic and acidic residues" evidence="6">
    <location>
        <begin position="9"/>
        <end position="19"/>
    </location>
</feature>
<reference evidence="8 9" key="1">
    <citation type="submission" date="2016-12" db="EMBL/GenBank/DDBJ databases">
        <title>The genomes of Aspergillus section Nigri reveals drivers in fungal speciation.</title>
        <authorList>
            <consortium name="DOE Joint Genome Institute"/>
            <person name="Vesth T.C."/>
            <person name="Nybo J."/>
            <person name="Theobald S."/>
            <person name="Brandl J."/>
            <person name="Frisvad J.C."/>
            <person name="Nielsen K.F."/>
            <person name="Lyhne E.K."/>
            <person name="Kogle M.E."/>
            <person name="Kuo A."/>
            <person name="Riley R."/>
            <person name="Clum A."/>
            <person name="Nolan M."/>
            <person name="Lipzen A."/>
            <person name="Salamov A."/>
            <person name="Henrissat B."/>
            <person name="Wiebenga A."/>
            <person name="De Vries R.P."/>
            <person name="Grigoriev I.V."/>
            <person name="Mortensen U.H."/>
            <person name="Andersen M.R."/>
            <person name="Baker S.E."/>
        </authorList>
    </citation>
    <scope>NUCLEOTIDE SEQUENCE [LARGE SCALE GENOMIC DNA]</scope>
    <source>
        <strain evidence="8 9">CBS 117.55</strain>
    </source>
</reference>
<dbReference type="GO" id="GO:0022857">
    <property type="term" value="F:transmembrane transporter activity"/>
    <property type="evidence" value="ECO:0007669"/>
    <property type="project" value="TreeGrafter"/>
</dbReference>
<organism evidence="8 9">
    <name type="scientific">Aspergillus heteromorphus CBS 117.55</name>
    <dbReference type="NCBI Taxonomy" id="1448321"/>
    <lineage>
        <taxon>Eukaryota</taxon>
        <taxon>Fungi</taxon>
        <taxon>Dikarya</taxon>
        <taxon>Ascomycota</taxon>
        <taxon>Pezizomycotina</taxon>
        <taxon>Eurotiomycetes</taxon>
        <taxon>Eurotiomycetidae</taxon>
        <taxon>Eurotiales</taxon>
        <taxon>Aspergillaceae</taxon>
        <taxon>Aspergillus</taxon>
        <taxon>Aspergillus subgen. Circumdati</taxon>
    </lineage>
</organism>
<comment type="similarity">
    <text evidence="2">Belongs to the major facilitator superfamily.</text>
</comment>
<evidence type="ECO:0000256" key="2">
    <source>
        <dbReference type="ARBA" id="ARBA00008335"/>
    </source>
</evidence>
<evidence type="ECO:0000256" key="5">
    <source>
        <dbReference type="ARBA" id="ARBA00023136"/>
    </source>
</evidence>
<evidence type="ECO:0008006" key="10">
    <source>
        <dbReference type="Google" id="ProtNLM"/>
    </source>
</evidence>
<evidence type="ECO:0000313" key="9">
    <source>
        <dbReference type="Proteomes" id="UP000247233"/>
    </source>
</evidence>
<evidence type="ECO:0000256" key="1">
    <source>
        <dbReference type="ARBA" id="ARBA00004141"/>
    </source>
</evidence>
<keyword evidence="3 7" id="KW-0812">Transmembrane</keyword>
<gene>
    <name evidence="8" type="ORF">BO70DRAFT_397436</name>
</gene>
<feature type="compositionally biased region" description="Basic and acidic residues" evidence="6">
    <location>
        <begin position="33"/>
        <end position="45"/>
    </location>
</feature>
<dbReference type="VEuPathDB" id="FungiDB:BO70DRAFT_397436"/>
<accession>A0A317W0A4</accession>
<feature type="region of interest" description="Disordered" evidence="6">
    <location>
        <begin position="1"/>
        <end position="65"/>
    </location>
</feature>
<feature type="compositionally biased region" description="Polar residues" evidence="6">
    <location>
        <begin position="20"/>
        <end position="30"/>
    </location>
</feature>
<dbReference type="STRING" id="1448321.A0A317W0A4"/>
<dbReference type="GO" id="GO:0016020">
    <property type="term" value="C:membrane"/>
    <property type="evidence" value="ECO:0007669"/>
    <property type="project" value="UniProtKB-SubCell"/>
</dbReference>
<evidence type="ECO:0000256" key="6">
    <source>
        <dbReference type="SAM" id="MobiDB-lite"/>
    </source>
</evidence>
<evidence type="ECO:0000256" key="3">
    <source>
        <dbReference type="ARBA" id="ARBA00022692"/>
    </source>
</evidence>
<keyword evidence="9" id="KW-1185">Reference proteome</keyword>
<comment type="caution">
    <text evidence="8">The sequence shown here is derived from an EMBL/GenBank/DDBJ whole genome shotgun (WGS) entry which is preliminary data.</text>
</comment>
<dbReference type="OrthoDB" id="4369119at2759"/>
<dbReference type="AlphaFoldDB" id="A0A317W0A4"/>
<dbReference type="PANTHER" id="PTHR23502:SF68">
    <property type="entry name" value="MULTIDRUG TRANSPORTER, PUTATIVE (AFU_ORTHOLOGUE AFUA_3G01120)-RELATED"/>
    <property type="match status" value="1"/>
</dbReference>
<protein>
    <recommendedName>
        <fullName evidence="10">MFS general substrate transporter</fullName>
    </recommendedName>
</protein>
<evidence type="ECO:0000256" key="7">
    <source>
        <dbReference type="SAM" id="Phobius"/>
    </source>
</evidence>
<keyword evidence="4 7" id="KW-1133">Transmembrane helix</keyword>
<dbReference type="GeneID" id="37068942"/>